<feature type="compositionally biased region" description="Basic and acidic residues" evidence="1">
    <location>
        <begin position="620"/>
        <end position="632"/>
    </location>
</feature>
<feature type="compositionally biased region" description="Basic residues" evidence="1">
    <location>
        <begin position="287"/>
        <end position="302"/>
    </location>
</feature>
<feature type="compositionally biased region" description="Pro residues" evidence="1">
    <location>
        <begin position="1"/>
        <end position="21"/>
    </location>
</feature>
<accession>A0ABN9RSS2</accession>
<evidence type="ECO:0000313" key="3">
    <source>
        <dbReference type="Proteomes" id="UP001189429"/>
    </source>
</evidence>
<feature type="region of interest" description="Disordered" evidence="1">
    <location>
        <begin position="610"/>
        <end position="632"/>
    </location>
</feature>
<feature type="compositionally biased region" description="Low complexity" evidence="1">
    <location>
        <begin position="526"/>
        <end position="548"/>
    </location>
</feature>
<sequence length="632" mass="66637">MATEGPAPPVAPPPLAPPRPRAGPLEPRALPWTAAGRVWRFAAAPGRGLEHLAWCSRRVQAHAEEELGHLGAITYLDHAGAAVYSGAQVRAAEGALTGALLANPHSSRATEGVLARARAEALGLLGASPETHTLAFTSGAGHALESSWARTSRGLARAECSSRGRTEMVRSLCSARRAWRAPPVAASGWRTSAPWSTASTPRRRSPPPGAGRLRRRRVRTWCSCPPSATSRACVRRPGLPGGAARRRAALARGPGRLAPAGGGAGRPRPPELPRRLRGRVVPPGLRVPHRPGRPGRAPRRRAPAGALGPARRRQRPGGPVRPGLLRGRLRGSRVRHLQLRRRPPWAGGEWLERGTPHCQGIAAVPGQWAALRALGPARGRRMHAAAVCREAYLRMRGLRHAAGGRPLCTFFGRHEHPRWPVVQGPTIAFALRWADGSGVPPGCLAARAAARGVVLHVGGAPGRPRAGRWGRGPCRCGGPGPRGCRCAAPQGWPAAAASVSFGLLSTLQDVGRWVTLLREEFLDRSAPPASGAATGPAPATEAEAEAPAQVALPGRSASEVVEKVRAIREQEFGHLGQVAYLDHAGAALYSREQARAATGALLERFLASPERSAASAEVVEGVRADVSRGETR</sequence>
<dbReference type="Gene3D" id="3.40.640.10">
    <property type="entry name" value="Type I PLP-dependent aspartate aminotransferase-like (Major domain)"/>
    <property type="match status" value="1"/>
</dbReference>
<dbReference type="InterPro" id="IPR015421">
    <property type="entry name" value="PyrdxlP-dep_Trfase_major"/>
</dbReference>
<keyword evidence="3" id="KW-1185">Reference proteome</keyword>
<dbReference type="EMBL" id="CAUYUJ010007832">
    <property type="protein sequence ID" value="CAK0822105.1"/>
    <property type="molecule type" value="Genomic_DNA"/>
</dbReference>
<dbReference type="PANTHER" id="PTHR14237:SF19">
    <property type="entry name" value="MITOCHONDRIAL AMIDOXIME REDUCING COMPONENT 1"/>
    <property type="match status" value="1"/>
</dbReference>
<reference evidence="2" key="1">
    <citation type="submission" date="2023-10" db="EMBL/GenBank/DDBJ databases">
        <authorList>
            <person name="Chen Y."/>
            <person name="Shah S."/>
            <person name="Dougan E. K."/>
            <person name="Thang M."/>
            <person name="Chan C."/>
        </authorList>
    </citation>
    <scope>NUCLEOTIDE SEQUENCE [LARGE SCALE GENOMIC DNA]</scope>
</reference>
<evidence type="ECO:0000256" key="1">
    <source>
        <dbReference type="SAM" id="MobiDB-lite"/>
    </source>
</evidence>
<dbReference type="PANTHER" id="PTHR14237">
    <property type="entry name" value="MOLYBDOPTERIN COFACTOR SULFURASE MOSC"/>
    <property type="match status" value="1"/>
</dbReference>
<evidence type="ECO:0000313" key="2">
    <source>
        <dbReference type="EMBL" id="CAK0822105.1"/>
    </source>
</evidence>
<organism evidence="2 3">
    <name type="scientific">Prorocentrum cordatum</name>
    <dbReference type="NCBI Taxonomy" id="2364126"/>
    <lineage>
        <taxon>Eukaryota</taxon>
        <taxon>Sar</taxon>
        <taxon>Alveolata</taxon>
        <taxon>Dinophyceae</taxon>
        <taxon>Prorocentrales</taxon>
        <taxon>Prorocentraceae</taxon>
        <taxon>Prorocentrum</taxon>
    </lineage>
</organism>
<feature type="region of interest" description="Disordered" evidence="1">
    <location>
        <begin position="1"/>
        <end position="27"/>
    </location>
</feature>
<feature type="region of interest" description="Disordered" evidence="1">
    <location>
        <begin position="230"/>
        <end position="329"/>
    </location>
</feature>
<feature type="compositionally biased region" description="Low complexity" evidence="1">
    <location>
        <begin position="250"/>
        <end position="259"/>
    </location>
</feature>
<comment type="caution">
    <text evidence="2">The sequence shown here is derived from an EMBL/GenBank/DDBJ whole genome shotgun (WGS) entry which is preliminary data.</text>
</comment>
<gene>
    <name evidence="2" type="ORF">PCOR1329_LOCUS23207</name>
</gene>
<feature type="region of interest" description="Disordered" evidence="1">
    <location>
        <begin position="187"/>
        <end position="216"/>
    </location>
</feature>
<feature type="region of interest" description="Disordered" evidence="1">
    <location>
        <begin position="526"/>
        <end position="553"/>
    </location>
</feature>
<dbReference type="Proteomes" id="UP001189429">
    <property type="component" value="Unassembled WGS sequence"/>
</dbReference>
<proteinExistence type="predicted"/>
<feature type="compositionally biased region" description="Low complexity" evidence="1">
    <location>
        <begin position="316"/>
        <end position="326"/>
    </location>
</feature>
<protein>
    <recommendedName>
        <fullName evidence="4">Cysteine desulfurase</fullName>
    </recommendedName>
</protein>
<name>A0ABN9RSS2_9DINO</name>
<evidence type="ECO:0008006" key="4">
    <source>
        <dbReference type="Google" id="ProtNLM"/>
    </source>
</evidence>